<sequence>MVQSMNLRMKLFLLITLIVTITFSVVGLVVSYRSMEMSREDALSLADQMAAKYSYEIKSELQAARVSSESLMTVFKTLIDRGEADRDTLNAILQNSLKQKKYIISFCVAFEPNKLDGKDAEYAGQYPFYDKSGRYAPYWSMQNGEISVEPLSDFDGDAWYAGARNSGKEYITDPFFYDVQGTPVLMTSLVFPILINDEFIGIVSSDMALESLQDMVSHVNTSGLNEYTEIYSNAGIIVAHPEDQYFNKNIYATSVYNMLISDPSKAGEALEIANNYVKNMSPQGMGDKTAANEYHNAVAFVENLAAYAVKSDAAKLDLALLPNILAKELLQLDAKRAAVAEEATSSIKKGKMFSVTEDGYYKIYMPIQFSEDTNPWSVAVNVPMSAVLKRSDEIRNYVIFVSAAGIALIAILLYFITRNITKPILDLAYSAKQVGEGRFNVNIPESKNRDEVGMLSTAFRTMVEQINSLISRLTSSSVELKKKNEDLKELNEALIEARDQAESSNRAKSIFLSNMSHEMRTPLNAIVGMTAIGQKAKEEERKNDAFHKIKEASAHLLSLINDVLDMSKMEANKLELSSAKFNFHKVIDDSLKLVDIQLRAKQHRLQIEIDKDIPEIFIGDDFRLSQVIVNLLSNAIKFTENRGKLGLRVFVRESVNNIYTLQFEVSDTGIGIRPEQAAKLFRMFEQADSSTSRNFGGTGLGLALSKRIVEIMGGEIRVESEADKGSTFFFTVKLERSADSGEHAGLNPAHAGSDTPERQADDGAQSAGVENQPDFSGKRILLAEDIEINREVVIAMLEATNIQIDCAVNGKEAYEMFAANPDNYDAILMDIQMPVLDGVEAAKLIRALDKDVPIIALTANVFKEDVEKYFEIGMSDHIGKPLDFDLTIKLLSKYLHRT</sequence>
<dbReference type="InterPro" id="IPR036097">
    <property type="entry name" value="HisK_dim/P_sf"/>
</dbReference>
<keyword evidence="8" id="KW-0175">Coiled coil</keyword>
<dbReference type="EC" id="2.7.13.3" evidence="3"/>
<feature type="modified residue" description="4-aspartylphosphate" evidence="7">
    <location>
        <position position="830"/>
    </location>
</feature>
<dbReference type="Gene3D" id="3.30.565.10">
    <property type="entry name" value="Histidine kinase-like ATPase, C-terminal domain"/>
    <property type="match status" value="1"/>
</dbReference>
<evidence type="ECO:0000256" key="5">
    <source>
        <dbReference type="ARBA" id="ARBA00022679"/>
    </source>
</evidence>
<dbReference type="GO" id="GO:0016020">
    <property type="term" value="C:membrane"/>
    <property type="evidence" value="ECO:0007669"/>
    <property type="project" value="UniProtKB-SubCell"/>
</dbReference>
<dbReference type="RefSeq" id="WP_154510759.1">
    <property type="nucleotide sequence ID" value="NZ_VUMH01000006.1"/>
</dbReference>
<keyword evidence="4 7" id="KW-0597">Phosphoprotein</keyword>
<keyword evidence="6" id="KW-0418">Kinase</keyword>
<dbReference type="SMART" id="SM00387">
    <property type="entry name" value="HATPase_c"/>
    <property type="match status" value="1"/>
</dbReference>
<dbReference type="InterPro" id="IPR005467">
    <property type="entry name" value="His_kinase_dom"/>
</dbReference>
<dbReference type="InterPro" id="IPR003660">
    <property type="entry name" value="HAMP_dom"/>
</dbReference>
<dbReference type="InterPro" id="IPR001789">
    <property type="entry name" value="Sig_transdc_resp-reg_receiver"/>
</dbReference>
<dbReference type="SUPFAM" id="SSF47384">
    <property type="entry name" value="Homodimeric domain of signal transducing histidine kinase"/>
    <property type="match status" value="1"/>
</dbReference>
<keyword evidence="10" id="KW-1133">Transmembrane helix</keyword>
<feature type="domain" description="Response regulatory" evidence="12">
    <location>
        <begin position="779"/>
        <end position="895"/>
    </location>
</feature>
<dbReference type="SUPFAM" id="SSF52172">
    <property type="entry name" value="CheY-like"/>
    <property type="match status" value="1"/>
</dbReference>
<comment type="catalytic activity">
    <reaction evidence="1">
        <text>ATP + protein L-histidine = ADP + protein N-phospho-L-histidine.</text>
        <dbReference type="EC" id="2.7.13.3"/>
    </reaction>
</comment>
<dbReference type="SUPFAM" id="SSF55874">
    <property type="entry name" value="ATPase domain of HSP90 chaperone/DNA topoisomerase II/histidine kinase"/>
    <property type="match status" value="1"/>
</dbReference>
<keyword evidence="15" id="KW-1185">Reference proteome</keyword>
<evidence type="ECO:0000256" key="6">
    <source>
        <dbReference type="ARBA" id="ARBA00022777"/>
    </source>
</evidence>
<evidence type="ECO:0000259" key="13">
    <source>
        <dbReference type="PROSITE" id="PS50885"/>
    </source>
</evidence>
<evidence type="ECO:0000256" key="2">
    <source>
        <dbReference type="ARBA" id="ARBA00004370"/>
    </source>
</evidence>
<comment type="caution">
    <text evidence="14">The sequence shown here is derived from an EMBL/GenBank/DDBJ whole genome shotgun (WGS) entry which is preliminary data.</text>
</comment>
<evidence type="ECO:0000256" key="10">
    <source>
        <dbReference type="SAM" id="Phobius"/>
    </source>
</evidence>
<dbReference type="PRINTS" id="PR00344">
    <property type="entry name" value="BCTRLSENSOR"/>
</dbReference>
<dbReference type="InterPro" id="IPR003594">
    <property type="entry name" value="HATPase_dom"/>
</dbReference>
<dbReference type="PANTHER" id="PTHR45339">
    <property type="entry name" value="HYBRID SIGNAL TRANSDUCTION HISTIDINE KINASE J"/>
    <property type="match status" value="1"/>
</dbReference>
<dbReference type="Pfam" id="PF00672">
    <property type="entry name" value="HAMP"/>
    <property type="match status" value="1"/>
</dbReference>
<evidence type="ECO:0000256" key="8">
    <source>
        <dbReference type="SAM" id="Coils"/>
    </source>
</evidence>
<dbReference type="Gene3D" id="3.40.50.2300">
    <property type="match status" value="1"/>
</dbReference>
<evidence type="ECO:0000313" key="15">
    <source>
        <dbReference type="Proteomes" id="UP000477488"/>
    </source>
</evidence>
<feature type="domain" description="HAMP" evidence="13">
    <location>
        <begin position="418"/>
        <end position="471"/>
    </location>
</feature>
<accession>A0A6L5XLA0</accession>
<dbReference type="CDD" id="cd16922">
    <property type="entry name" value="HATPase_EvgS-ArcB-TorS-like"/>
    <property type="match status" value="1"/>
</dbReference>
<feature type="coiled-coil region" evidence="8">
    <location>
        <begin position="470"/>
        <end position="507"/>
    </location>
</feature>
<evidence type="ECO:0000256" key="3">
    <source>
        <dbReference type="ARBA" id="ARBA00012438"/>
    </source>
</evidence>
<evidence type="ECO:0000259" key="12">
    <source>
        <dbReference type="PROSITE" id="PS50110"/>
    </source>
</evidence>
<dbReference type="SUPFAM" id="SSF158472">
    <property type="entry name" value="HAMP domain-like"/>
    <property type="match status" value="1"/>
</dbReference>
<evidence type="ECO:0000313" key="14">
    <source>
        <dbReference type="EMBL" id="MSS27878.1"/>
    </source>
</evidence>
<evidence type="ECO:0000259" key="11">
    <source>
        <dbReference type="PROSITE" id="PS50109"/>
    </source>
</evidence>
<dbReference type="Pfam" id="PF00512">
    <property type="entry name" value="HisKA"/>
    <property type="match status" value="1"/>
</dbReference>
<gene>
    <name evidence="14" type="ORF">FYJ44_07440</name>
</gene>
<dbReference type="Gene3D" id="6.10.340.10">
    <property type="match status" value="1"/>
</dbReference>
<name>A0A6L5XLA0_9BACT</name>
<proteinExistence type="predicted"/>
<dbReference type="InterPro" id="IPR003661">
    <property type="entry name" value="HisK_dim/P_dom"/>
</dbReference>
<dbReference type="CDD" id="cd12913">
    <property type="entry name" value="PDC1_MCP_like"/>
    <property type="match status" value="1"/>
</dbReference>
<dbReference type="FunFam" id="3.30.565.10:FF:000010">
    <property type="entry name" value="Sensor histidine kinase RcsC"/>
    <property type="match status" value="1"/>
</dbReference>
<organism evidence="14 15">
    <name type="scientific">Desulfovibrio porci</name>
    <dbReference type="NCBI Taxonomy" id="2605782"/>
    <lineage>
        <taxon>Bacteria</taxon>
        <taxon>Pseudomonadati</taxon>
        <taxon>Thermodesulfobacteriota</taxon>
        <taxon>Desulfovibrionia</taxon>
        <taxon>Desulfovibrionales</taxon>
        <taxon>Desulfovibrionaceae</taxon>
        <taxon>Desulfovibrio</taxon>
    </lineage>
</organism>
<dbReference type="Pfam" id="PF02518">
    <property type="entry name" value="HATPase_c"/>
    <property type="match status" value="1"/>
</dbReference>
<keyword evidence="10" id="KW-0472">Membrane</keyword>
<dbReference type="Pfam" id="PF00072">
    <property type="entry name" value="Response_reg"/>
    <property type="match status" value="1"/>
</dbReference>
<dbReference type="PROSITE" id="PS50110">
    <property type="entry name" value="RESPONSE_REGULATORY"/>
    <property type="match status" value="1"/>
</dbReference>
<dbReference type="CDD" id="cd06225">
    <property type="entry name" value="HAMP"/>
    <property type="match status" value="1"/>
</dbReference>
<evidence type="ECO:0000256" key="9">
    <source>
        <dbReference type="SAM" id="MobiDB-lite"/>
    </source>
</evidence>
<comment type="subcellular location">
    <subcellularLocation>
        <location evidence="2">Membrane</location>
    </subcellularLocation>
</comment>
<dbReference type="Gene3D" id="1.10.287.130">
    <property type="match status" value="1"/>
</dbReference>
<feature type="domain" description="Histidine kinase" evidence="11">
    <location>
        <begin position="514"/>
        <end position="736"/>
    </location>
</feature>
<dbReference type="SMART" id="SM00304">
    <property type="entry name" value="HAMP"/>
    <property type="match status" value="1"/>
</dbReference>
<feature type="transmembrane region" description="Helical" evidence="10">
    <location>
        <begin position="397"/>
        <end position="416"/>
    </location>
</feature>
<dbReference type="PROSITE" id="PS50109">
    <property type="entry name" value="HIS_KIN"/>
    <property type="match status" value="1"/>
</dbReference>
<keyword evidence="10" id="KW-0812">Transmembrane</keyword>
<keyword evidence="5" id="KW-0808">Transferase</keyword>
<dbReference type="SMART" id="SM00448">
    <property type="entry name" value="REC"/>
    <property type="match status" value="1"/>
</dbReference>
<dbReference type="EMBL" id="VUMH01000006">
    <property type="protein sequence ID" value="MSS27878.1"/>
    <property type="molecule type" value="Genomic_DNA"/>
</dbReference>
<dbReference type="Proteomes" id="UP000477488">
    <property type="component" value="Unassembled WGS sequence"/>
</dbReference>
<dbReference type="PANTHER" id="PTHR45339:SF5">
    <property type="entry name" value="HISTIDINE KINASE"/>
    <property type="match status" value="1"/>
</dbReference>
<dbReference type="InterPro" id="IPR004358">
    <property type="entry name" value="Sig_transdc_His_kin-like_C"/>
</dbReference>
<evidence type="ECO:0000256" key="7">
    <source>
        <dbReference type="PROSITE-ProRule" id="PRU00169"/>
    </source>
</evidence>
<evidence type="ECO:0000256" key="1">
    <source>
        <dbReference type="ARBA" id="ARBA00000085"/>
    </source>
</evidence>
<evidence type="ECO:0000256" key="4">
    <source>
        <dbReference type="ARBA" id="ARBA00022553"/>
    </source>
</evidence>
<dbReference type="GO" id="GO:0000155">
    <property type="term" value="F:phosphorelay sensor kinase activity"/>
    <property type="evidence" value="ECO:0007669"/>
    <property type="project" value="InterPro"/>
</dbReference>
<dbReference type="InterPro" id="IPR011006">
    <property type="entry name" value="CheY-like_superfamily"/>
</dbReference>
<protein>
    <recommendedName>
        <fullName evidence="3">histidine kinase</fullName>
        <ecNumber evidence="3">2.7.13.3</ecNumber>
    </recommendedName>
</protein>
<dbReference type="Pfam" id="PF22673">
    <property type="entry name" value="MCP-like_PDC_1"/>
    <property type="match status" value="1"/>
</dbReference>
<dbReference type="Gene3D" id="3.30.450.20">
    <property type="entry name" value="PAS domain"/>
    <property type="match status" value="1"/>
</dbReference>
<dbReference type="CDD" id="cd17546">
    <property type="entry name" value="REC_hyHK_CKI1_RcsC-like"/>
    <property type="match status" value="1"/>
</dbReference>
<dbReference type="SMART" id="SM00388">
    <property type="entry name" value="HisKA"/>
    <property type="match status" value="1"/>
</dbReference>
<dbReference type="PROSITE" id="PS50885">
    <property type="entry name" value="HAMP"/>
    <property type="match status" value="1"/>
</dbReference>
<reference evidence="14 15" key="1">
    <citation type="submission" date="2019-09" db="EMBL/GenBank/DDBJ databases">
        <title>In-depth cultivation of the pig gut microbiome towards novel bacterial diversity and tailored functional studies.</title>
        <authorList>
            <person name="Wylensek D."/>
            <person name="Hitch T.C.A."/>
            <person name="Clavel T."/>
        </authorList>
    </citation>
    <scope>NUCLEOTIDE SEQUENCE [LARGE SCALE GENOMIC DNA]</scope>
    <source>
        <strain evidence="14 15">PG-178-WT-4</strain>
    </source>
</reference>
<feature type="region of interest" description="Disordered" evidence="9">
    <location>
        <begin position="740"/>
        <end position="772"/>
    </location>
</feature>
<dbReference type="InterPro" id="IPR036890">
    <property type="entry name" value="HATPase_C_sf"/>
</dbReference>
<dbReference type="AlphaFoldDB" id="A0A6L5XLA0"/>
<dbReference type="CDD" id="cd00082">
    <property type="entry name" value="HisKA"/>
    <property type="match status" value="1"/>
</dbReference>